<gene>
    <name evidence="1" type="ORF">JQS43_24330</name>
</gene>
<dbReference type="AlphaFoldDB" id="A0A895YGN8"/>
<organism evidence="1 2">
    <name type="scientific">Natronosporangium hydrolyticum</name>
    <dbReference type="NCBI Taxonomy" id="2811111"/>
    <lineage>
        <taxon>Bacteria</taxon>
        <taxon>Bacillati</taxon>
        <taxon>Actinomycetota</taxon>
        <taxon>Actinomycetes</taxon>
        <taxon>Micromonosporales</taxon>
        <taxon>Micromonosporaceae</taxon>
        <taxon>Natronosporangium</taxon>
    </lineage>
</organism>
<dbReference type="EMBL" id="CP070499">
    <property type="protein sequence ID" value="QSB14563.1"/>
    <property type="molecule type" value="Genomic_DNA"/>
</dbReference>
<protein>
    <submittedName>
        <fullName evidence="1">Uncharacterized protein</fullName>
    </submittedName>
</protein>
<dbReference type="RefSeq" id="WP_239676704.1">
    <property type="nucleotide sequence ID" value="NZ_CP070499.1"/>
</dbReference>
<evidence type="ECO:0000313" key="1">
    <source>
        <dbReference type="EMBL" id="QSB14563.1"/>
    </source>
</evidence>
<accession>A0A895YGN8</accession>
<keyword evidence="2" id="KW-1185">Reference proteome</keyword>
<dbReference type="Proteomes" id="UP000662857">
    <property type="component" value="Chromosome"/>
</dbReference>
<name>A0A895YGN8_9ACTN</name>
<sequence>MASKPYDIYWTEVEVGMQIAVDNRGRGFAWNVIDVERRPGKYDWRIVIGKDRAGPIIDRGGPGINGPLVVVRDLGRGDRTAIVTLVQHIRNAVIARDRESEQQLRRQLERRIAALR</sequence>
<reference evidence="1" key="1">
    <citation type="submission" date="2021-02" db="EMBL/GenBank/DDBJ databases">
        <title>Natrosporangium hydrolyticum gen. nov., sp. nov, a haloalkaliphilic actinobacterium from a soda solonchak soil.</title>
        <authorList>
            <person name="Sorokin D.Y."/>
            <person name="Khijniak T.V."/>
            <person name="Zakharycheva A.P."/>
            <person name="Boueva O.V."/>
            <person name="Ariskina E.V."/>
            <person name="Hahnke R.L."/>
            <person name="Bunk B."/>
            <person name="Sproer C."/>
            <person name="Schumann P."/>
            <person name="Evtushenko L.I."/>
            <person name="Kublanov I.V."/>
        </authorList>
    </citation>
    <scope>NUCLEOTIDE SEQUENCE</scope>
    <source>
        <strain evidence="1">DSM 106523</strain>
    </source>
</reference>
<dbReference type="KEGG" id="nhy:JQS43_24330"/>
<evidence type="ECO:0000313" key="2">
    <source>
        <dbReference type="Proteomes" id="UP000662857"/>
    </source>
</evidence>
<proteinExistence type="predicted"/>